<dbReference type="GO" id="GO:0004015">
    <property type="term" value="F:adenosylmethionine-8-amino-7-oxononanoate transaminase activity"/>
    <property type="evidence" value="ECO:0007669"/>
    <property type="project" value="TreeGrafter"/>
</dbReference>
<keyword evidence="1" id="KW-0032">Aminotransferase</keyword>
<dbReference type="SUPFAM" id="SSF53383">
    <property type="entry name" value="PLP-dependent transferases"/>
    <property type="match status" value="1"/>
</dbReference>
<keyword evidence="4" id="KW-1133">Transmembrane helix</keyword>
<accession>A0A2C6MEY1</accession>
<dbReference type="InterPro" id="IPR005814">
    <property type="entry name" value="Aminotrans_3"/>
</dbReference>
<dbReference type="InterPro" id="IPR015422">
    <property type="entry name" value="PyrdxlP-dep_Trfase_small"/>
</dbReference>
<feature type="transmembrane region" description="Helical" evidence="4">
    <location>
        <begin position="172"/>
        <end position="190"/>
    </location>
</feature>
<organism evidence="5 6">
    <name type="scientific">Desulforamulus profundi</name>
    <dbReference type="NCBI Taxonomy" id="1383067"/>
    <lineage>
        <taxon>Bacteria</taxon>
        <taxon>Bacillati</taxon>
        <taxon>Bacillota</taxon>
        <taxon>Clostridia</taxon>
        <taxon>Eubacteriales</taxon>
        <taxon>Peptococcaceae</taxon>
        <taxon>Desulforamulus</taxon>
    </lineage>
</organism>
<protein>
    <recommendedName>
        <fullName evidence="7">Aminotransferase class III</fullName>
    </recommendedName>
</protein>
<evidence type="ECO:0000256" key="4">
    <source>
        <dbReference type="SAM" id="Phobius"/>
    </source>
</evidence>
<keyword evidence="3" id="KW-0663">Pyridoxal phosphate</keyword>
<dbReference type="Gene3D" id="3.40.640.10">
    <property type="entry name" value="Type I PLP-dependent aspartate aminotransferase-like (Major domain)"/>
    <property type="match status" value="1"/>
</dbReference>
<dbReference type="Gene3D" id="3.90.1150.10">
    <property type="entry name" value="Aspartate Aminotransferase, domain 1"/>
    <property type="match status" value="1"/>
</dbReference>
<reference evidence="5 6" key="1">
    <citation type="submission" date="2013-09" db="EMBL/GenBank/DDBJ databases">
        <title>Biodegradation of hydrocarbons in the deep terrestrial subsurface : characterization of a microbial consortium composed of two Desulfotomaculum species originating from a deep geological formation.</title>
        <authorList>
            <person name="Aullo T."/>
            <person name="Berlendis S."/>
            <person name="Lascourreges J.-F."/>
            <person name="Dessort D."/>
            <person name="Saint-Laurent S."/>
            <person name="Schraauwers B."/>
            <person name="Mas J."/>
            <person name="Magot M."/>
            <person name="Ranchou-Peyruse A."/>
        </authorList>
    </citation>
    <scope>NUCLEOTIDE SEQUENCE [LARGE SCALE GENOMIC DNA]</scope>
    <source>
        <strain evidence="5 6">Bs107</strain>
    </source>
</reference>
<name>A0A2C6MEY1_9FIRM</name>
<evidence type="ECO:0000313" key="5">
    <source>
        <dbReference type="EMBL" id="PHJ38222.1"/>
    </source>
</evidence>
<evidence type="ECO:0000256" key="1">
    <source>
        <dbReference type="ARBA" id="ARBA00022576"/>
    </source>
</evidence>
<evidence type="ECO:0000313" key="6">
    <source>
        <dbReference type="Proteomes" id="UP000222564"/>
    </source>
</evidence>
<proteinExistence type="predicted"/>
<evidence type="ECO:0000256" key="3">
    <source>
        <dbReference type="ARBA" id="ARBA00022898"/>
    </source>
</evidence>
<keyword evidence="4" id="KW-0812">Transmembrane</keyword>
<dbReference type="Proteomes" id="UP000222564">
    <property type="component" value="Unassembled WGS sequence"/>
</dbReference>
<dbReference type="GO" id="GO:0009102">
    <property type="term" value="P:biotin biosynthetic process"/>
    <property type="evidence" value="ECO:0007669"/>
    <property type="project" value="TreeGrafter"/>
</dbReference>
<dbReference type="AlphaFoldDB" id="A0A2C6MEY1"/>
<sequence length="207" mass="24063">MENLEIWDKEYVWHPFTQMQQYRNEETPIIERGEGSYLFDTKGRKYLDGISSLWVTTHGHCCREINEAIQAQLNKISHSTLLGLANVPSILLAKKLVEITPQGLTKVFYSDSGATAVEIALKIAFQYWCQARGGEIRKNRNLSIWIILTMATPLVLSVWEVLIFFIAYINHFFLMVIKFLHPIVTAVPWVRRRALAVWPAWSHWKNF</sequence>
<dbReference type="InterPro" id="IPR015424">
    <property type="entry name" value="PyrdxlP-dep_Trfase"/>
</dbReference>
<dbReference type="EMBL" id="AWQQ01000054">
    <property type="protein sequence ID" value="PHJ38222.1"/>
    <property type="molecule type" value="Genomic_DNA"/>
</dbReference>
<evidence type="ECO:0008006" key="7">
    <source>
        <dbReference type="Google" id="ProtNLM"/>
    </source>
</evidence>
<gene>
    <name evidence="5" type="ORF">P378_10345</name>
</gene>
<keyword evidence="2" id="KW-0808">Transferase</keyword>
<feature type="transmembrane region" description="Helical" evidence="4">
    <location>
        <begin position="142"/>
        <end position="166"/>
    </location>
</feature>
<comment type="caution">
    <text evidence="5">The sequence shown here is derived from an EMBL/GenBank/DDBJ whole genome shotgun (WGS) entry which is preliminary data.</text>
</comment>
<evidence type="ECO:0000256" key="2">
    <source>
        <dbReference type="ARBA" id="ARBA00022679"/>
    </source>
</evidence>
<dbReference type="Pfam" id="PF00202">
    <property type="entry name" value="Aminotran_3"/>
    <property type="match status" value="1"/>
</dbReference>
<keyword evidence="4" id="KW-0472">Membrane</keyword>
<keyword evidence="6" id="KW-1185">Reference proteome</keyword>
<dbReference type="GO" id="GO:0030170">
    <property type="term" value="F:pyridoxal phosphate binding"/>
    <property type="evidence" value="ECO:0007669"/>
    <property type="project" value="InterPro"/>
</dbReference>
<dbReference type="PANTHER" id="PTHR42684">
    <property type="entry name" value="ADENOSYLMETHIONINE-8-AMINO-7-OXONONANOATE AMINOTRANSFERASE"/>
    <property type="match status" value="1"/>
</dbReference>
<dbReference type="PANTHER" id="PTHR42684:SF17">
    <property type="entry name" value="ADENOSYLMETHIONINE-8-AMINO-7-OXONONANOATE AMINOTRANSFERASE"/>
    <property type="match status" value="1"/>
</dbReference>
<dbReference type="InterPro" id="IPR015421">
    <property type="entry name" value="PyrdxlP-dep_Trfase_major"/>
</dbReference>